<feature type="compositionally biased region" description="Basic and acidic residues" evidence="1">
    <location>
        <begin position="64"/>
        <end position="100"/>
    </location>
</feature>
<organism evidence="4 5">
    <name type="scientific">Rhodocyclus tenuis</name>
    <name type="common">Rhodospirillum tenue</name>
    <dbReference type="NCBI Taxonomy" id="1066"/>
    <lineage>
        <taxon>Bacteria</taxon>
        <taxon>Pseudomonadati</taxon>
        <taxon>Pseudomonadota</taxon>
        <taxon>Betaproteobacteria</taxon>
        <taxon>Rhodocyclales</taxon>
        <taxon>Rhodocyclaceae</taxon>
        <taxon>Rhodocyclus</taxon>
    </lineage>
</organism>
<dbReference type="InterPro" id="IPR025392">
    <property type="entry name" value="DUF4124"/>
</dbReference>
<feature type="region of interest" description="Disordered" evidence="1">
    <location>
        <begin position="30"/>
        <end position="100"/>
    </location>
</feature>
<gene>
    <name evidence="4" type="ORF">GGD90_001452</name>
</gene>
<dbReference type="AlphaFoldDB" id="A0A840G580"/>
<dbReference type="EMBL" id="JACIGE010000004">
    <property type="protein sequence ID" value="MBB4247086.1"/>
    <property type="molecule type" value="Genomic_DNA"/>
</dbReference>
<name>A0A840G580_RHOTE</name>
<evidence type="ECO:0000313" key="5">
    <source>
        <dbReference type="Proteomes" id="UP000587070"/>
    </source>
</evidence>
<feature type="signal peptide" evidence="2">
    <location>
        <begin position="1"/>
        <end position="19"/>
    </location>
</feature>
<keyword evidence="5" id="KW-1185">Reference proteome</keyword>
<dbReference type="Proteomes" id="UP000587070">
    <property type="component" value="Unassembled WGS sequence"/>
</dbReference>
<evidence type="ECO:0000256" key="1">
    <source>
        <dbReference type="SAM" id="MobiDB-lite"/>
    </source>
</evidence>
<evidence type="ECO:0000313" key="4">
    <source>
        <dbReference type="EMBL" id="MBB4247086.1"/>
    </source>
</evidence>
<sequence length="147" mass="16430">MKRTLFCIATCLAVTGASAEIYQWKDANGRTVMSDKPPASVQREVRKIDAEAPASASTAPASAADRELAFRKRRQETQEKAEKDQRAQAEASENKANCERARSQLQVLESGERVALRDSQGERYFLDDAQREQEIVRARQAVQSLCK</sequence>
<comment type="caution">
    <text evidence="4">The sequence shown here is derived from an EMBL/GenBank/DDBJ whole genome shotgun (WGS) entry which is preliminary data.</text>
</comment>
<proteinExistence type="predicted"/>
<reference evidence="4 5" key="1">
    <citation type="submission" date="2020-08" db="EMBL/GenBank/DDBJ databases">
        <title>Genome sequencing of Purple Non-Sulfur Bacteria from various extreme environments.</title>
        <authorList>
            <person name="Mayer M."/>
        </authorList>
    </citation>
    <scope>NUCLEOTIDE SEQUENCE [LARGE SCALE GENOMIC DNA]</scope>
    <source>
        <strain evidence="4 5">2761</strain>
    </source>
</reference>
<protein>
    <submittedName>
        <fullName evidence="4">Putative membrane protein YccC</fullName>
    </submittedName>
</protein>
<keyword evidence="2" id="KW-0732">Signal</keyword>
<evidence type="ECO:0000259" key="3">
    <source>
        <dbReference type="Pfam" id="PF13511"/>
    </source>
</evidence>
<feature type="chain" id="PRO_5032984522" evidence="2">
    <location>
        <begin position="20"/>
        <end position="147"/>
    </location>
</feature>
<dbReference type="RefSeq" id="WP_184414993.1">
    <property type="nucleotide sequence ID" value="NZ_JACIGE010000004.1"/>
</dbReference>
<feature type="domain" description="DUF4124" evidence="3">
    <location>
        <begin position="9"/>
        <end position="61"/>
    </location>
</feature>
<accession>A0A840G580</accession>
<feature type="compositionally biased region" description="Low complexity" evidence="1">
    <location>
        <begin position="51"/>
        <end position="63"/>
    </location>
</feature>
<evidence type="ECO:0000256" key="2">
    <source>
        <dbReference type="SAM" id="SignalP"/>
    </source>
</evidence>
<dbReference type="Pfam" id="PF13511">
    <property type="entry name" value="DUF4124"/>
    <property type="match status" value="1"/>
</dbReference>